<dbReference type="AlphaFoldDB" id="A0A5C6ECY3"/>
<evidence type="ECO:0000313" key="3">
    <source>
        <dbReference type="EMBL" id="TWU46882.1"/>
    </source>
</evidence>
<dbReference type="Pfam" id="PF07596">
    <property type="entry name" value="SBP_bac_10"/>
    <property type="match status" value="1"/>
</dbReference>
<name>A0A5C6ECY3_9BACT</name>
<protein>
    <recommendedName>
        <fullName evidence="2">DUF1559 domain-containing protein</fullName>
    </recommendedName>
</protein>
<dbReference type="PANTHER" id="PTHR30093:SF2">
    <property type="entry name" value="TYPE II SECRETION SYSTEM PROTEIN H"/>
    <property type="match status" value="1"/>
</dbReference>
<gene>
    <name evidence="3" type="ORF">Poly59_58560</name>
</gene>
<dbReference type="SUPFAM" id="SSF54523">
    <property type="entry name" value="Pili subunits"/>
    <property type="match status" value="1"/>
</dbReference>
<dbReference type="InterPro" id="IPR045584">
    <property type="entry name" value="Pilin-like"/>
</dbReference>
<dbReference type="InterPro" id="IPR027558">
    <property type="entry name" value="Pre_pil_HX9DG_C"/>
</dbReference>
<accession>A0A5C6ECY3</accession>
<sequence length="422" mass="45415">MVELLAVVAIIGVLVGLLLPAVQSARESARRTSCSSNLIQVAIATSAYHDAFKQLPVQLSGTDGSSKPGDDNNRRLSAFVALLPFMDAANLWDQIQEPLARQTEYEAGFDAWIGMDDYQNFESDLLDENGKKINDGTESPWPAGGPDPSDAYAPWYTEPKELRCPSDPGVGRPSMGRSNYAFCIGDGIDCSESGPMKDVGGVFVIDDNLAKRTKVAMRGLFVPRVVTRFSDATDGLSHTIMLGEMATDLGDSYISTHPVVAMVSKVPDAKILMNDPGWVRMSDYVDLDRPRFWTNAAIVSTVSGIPSARRGHRWADGMPLYTSFNTILPPNRELVLQADSDVSGGVFPASSRHQGGAHVAFGDGAIHFITDSIDAGNDHEPTVYLGNDVGPDRESPYGVWGAMGTAASQELAANQWPASSDQ</sequence>
<evidence type="ECO:0000259" key="2">
    <source>
        <dbReference type="Pfam" id="PF07596"/>
    </source>
</evidence>
<comment type="caution">
    <text evidence="3">The sequence shown here is derived from an EMBL/GenBank/DDBJ whole genome shotgun (WGS) entry which is preliminary data.</text>
</comment>
<proteinExistence type="predicted"/>
<dbReference type="Gene3D" id="3.30.700.10">
    <property type="entry name" value="Glycoprotein, Type 4 Pilin"/>
    <property type="match status" value="1"/>
</dbReference>
<evidence type="ECO:0000256" key="1">
    <source>
        <dbReference type="SAM" id="MobiDB-lite"/>
    </source>
</evidence>
<feature type="region of interest" description="Disordered" evidence="1">
    <location>
        <begin position="128"/>
        <end position="155"/>
    </location>
</feature>
<evidence type="ECO:0000313" key="4">
    <source>
        <dbReference type="Proteomes" id="UP000317977"/>
    </source>
</evidence>
<dbReference type="Proteomes" id="UP000317977">
    <property type="component" value="Unassembled WGS sequence"/>
</dbReference>
<dbReference type="EMBL" id="SJPX01000006">
    <property type="protein sequence ID" value="TWU46882.1"/>
    <property type="molecule type" value="Genomic_DNA"/>
</dbReference>
<organism evidence="3 4">
    <name type="scientific">Rubripirellula reticaptiva</name>
    <dbReference type="NCBI Taxonomy" id="2528013"/>
    <lineage>
        <taxon>Bacteria</taxon>
        <taxon>Pseudomonadati</taxon>
        <taxon>Planctomycetota</taxon>
        <taxon>Planctomycetia</taxon>
        <taxon>Pirellulales</taxon>
        <taxon>Pirellulaceae</taxon>
        <taxon>Rubripirellula</taxon>
    </lineage>
</organism>
<feature type="domain" description="DUF1559" evidence="2">
    <location>
        <begin position="23"/>
        <end position="375"/>
    </location>
</feature>
<dbReference type="PANTHER" id="PTHR30093">
    <property type="entry name" value="GENERAL SECRETION PATHWAY PROTEIN G"/>
    <property type="match status" value="1"/>
</dbReference>
<reference evidence="3 4" key="1">
    <citation type="submission" date="2019-02" db="EMBL/GenBank/DDBJ databases">
        <title>Deep-cultivation of Planctomycetes and their phenomic and genomic characterization uncovers novel biology.</title>
        <authorList>
            <person name="Wiegand S."/>
            <person name="Jogler M."/>
            <person name="Boedeker C."/>
            <person name="Pinto D."/>
            <person name="Vollmers J."/>
            <person name="Rivas-Marin E."/>
            <person name="Kohn T."/>
            <person name="Peeters S.H."/>
            <person name="Heuer A."/>
            <person name="Rast P."/>
            <person name="Oberbeckmann S."/>
            <person name="Bunk B."/>
            <person name="Jeske O."/>
            <person name="Meyerdierks A."/>
            <person name="Storesund J.E."/>
            <person name="Kallscheuer N."/>
            <person name="Luecker S."/>
            <person name="Lage O.M."/>
            <person name="Pohl T."/>
            <person name="Merkel B.J."/>
            <person name="Hornburger P."/>
            <person name="Mueller R.-W."/>
            <person name="Bruemmer F."/>
            <person name="Labrenz M."/>
            <person name="Spormann A.M."/>
            <person name="Op Den Camp H."/>
            <person name="Overmann J."/>
            <person name="Amann R."/>
            <person name="Jetten M.S.M."/>
            <person name="Mascher T."/>
            <person name="Medema M.H."/>
            <person name="Devos D.P."/>
            <person name="Kaster A.-K."/>
            <person name="Ovreas L."/>
            <person name="Rohde M."/>
            <person name="Galperin M.Y."/>
            <person name="Jogler C."/>
        </authorList>
    </citation>
    <scope>NUCLEOTIDE SEQUENCE [LARGE SCALE GENOMIC DNA]</scope>
    <source>
        <strain evidence="3 4">Poly59</strain>
    </source>
</reference>
<dbReference type="InterPro" id="IPR011453">
    <property type="entry name" value="DUF1559"/>
</dbReference>
<keyword evidence="4" id="KW-1185">Reference proteome</keyword>
<dbReference type="NCBIfam" id="TIGR04294">
    <property type="entry name" value="pre_pil_HX9DG"/>
    <property type="match status" value="1"/>
</dbReference>